<name>A0A134A0W0_9FUSO</name>
<feature type="domain" description="Autotransporter" evidence="3">
    <location>
        <begin position="225"/>
        <end position="492"/>
    </location>
</feature>
<feature type="chain" id="PRO_5007461267" evidence="2">
    <location>
        <begin position="21"/>
        <end position="492"/>
    </location>
</feature>
<dbReference type="Proteomes" id="UP000070483">
    <property type="component" value="Unassembled WGS sequence"/>
</dbReference>
<evidence type="ECO:0000259" key="3">
    <source>
        <dbReference type="PROSITE" id="PS51208"/>
    </source>
</evidence>
<dbReference type="OrthoDB" id="3311125at2"/>
<gene>
    <name evidence="4" type="ORF">HMPREF3180_01853</name>
</gene>
<keyword evidence="5" id="KW-1185">Reference proteome</keyword>
<feature type="compositionally biased region" description="Low complexity" evidence="1">
    <location>
        <begin position="156"/>
        <end position="194"/>
    </location>
</feature>
<dbReference type="Gene3D" id="2.40.128.130">
    <property type="entry name" value="Autotransporter beta-domain"/>
    <property type="match status" value="1"/>
</dbReference>
<evidence type="ECO:0000256" key="2">
    <source>
        <dbReference type="SAM" id="SignalP"/>
    </source>
</evidence>
<feature type="region of interest" description="Disordered" evidence="1">
    <location>
        <begin position="155"/>
        <end position="198"/>
    </location>
</feature>
<dbReference type="PATRIC" id="fig|157687.3.peg.1850"/>
<evidence type="ECO:0000313" key="5">
    <source>
        <dbReference type="Proteomes" id="UP000070483"/>
    </source>
</evidence>
<dbReference type="InterPro" id="IPR036709">
    <property type="entry name" value="Autotransporte_beta_dom_sf"/>
</dbReference>
<accession>A0A134A0W0</accession>
<evidence type="ECO:0000256" key="1">
    <source>
        <dbReference type="SAM" id="MobiDB-lite"/>
    </source>
</evidence>
<organism evidence="4 5">
    <name type="scientific">Leptotrichia wadei</name>
    <dbReference type="NCBI Taxonomy" id="157687"/>
    <lineage>
        <taxon>Bacteria</taxon>
        <taxon>Fusobacteriati</taxon>
        <taxon>Fusobacteriota</taxon>
        <taxon>Fusobacteriia</taxon>
        <taxon>Fusobacteriales</taxon>
        <taxon>Leptotrichiaceae</taxon>
        <taxon>Leptotrichia</taxon>
    </lineage>
</organism>
<dbReference type="Pfam" id="PF03797">
    <property type="entry name" value="Autotransporter"/>
    <property type="match status" value="1"/>
</dbReference>
<dbReference type="AlphaFoldDB" id="A0A134A0W0"/>
<feature type="signal peptide" evidence="2">
    <location>
        <begin position="1"/>
        <end position="20"/>
    </location>
</feature>
<evidence type="ECO:0000313" key="4">
    <source>
        <dbReference type="EMBL" id="KXB61312.1"/>
    </source>
</evidence>
<comment type="caution">
    <text evidence="4">The sequence shown here is derived from an EMBL/GenBank/DDBJ whole genome shotgun (WGS) entry which is preliminary data.</text>
</comment>
<dbReference type="InterPro" id="IPR005546">
    <property type="entry name" value="Autotransporte_beta"/>
</dbReference>
<dbReference type="SMART" id="SM00869">
    <property type="entry name" value="Autotransporter"/>
    <property type="match status" value="1"/>
</dbReference>
<dbReference type="RefSeq" id="WP_060918426.1">
    <property type="nucleotide sequence ID" value="NZ_KQ960106.1"/>
</dbReference>
<sequence length="492" mass="53853">MKKKLLLSLGITLLSINSFSKMTITSYNNGSSVSNGSITESGHNFSGIVQFLGNQGGTYVVKLDNGTKIETGTRFDLDPDTTITIEGANGTIGTIVNGSSAYPVGAPVSTKHYYFWQDLDENSTTLPESGILNGNLFTPSVISRSNNASTAITHVTTSVLPPSTASTTTPGTSTPTPSTPSTGTTPTTGSTTSPTERKKVLVIPRSRVDLDLAENAKMTMIKNVEKKIEKGDWDLNIDYVGGVGTKYTDKTHNILQYNGKSNGVILSLNKNYDKLTLGGLFGYQNSKVKYKDFYDGIKEKIDSYQFLLNAKYDFNEKVDLIGTLVYSTNKHKFDGSNIISYNWIDDAEYTSNIFDFETRLGYKYLFTNGYIKPYLGIGVLNLKEGAIDKIGAKKASETALNSVLGIYGVAELNKIDLYGNVEYRQKYGSNSYHSERDMDSTTKIDALNYKKATVNASAGLRYKITDMFDINASYGLNNLKNNIVKVGIGIQY</sequence>
<dbReference type="EMBL" id="LSDD01000140">
    <property type="protein sequence ID" value="KXB61312.1"/>
    <property type="molecule type" value="Genomic_DNA"/>
</dbReference>
<protein>
    <submittedName>
        <fullName evidence="4">Outer membrane autotransporter barrel domain protein</fullName>
    </submittedName>
</protein>
<dbReference type="SUPFAM" id="SSF103515">
    <property type="entry name" value="Autotransporter"/>
    <property type="match status" value="1"/>
</dbReference>
<proteinExistence type="predicted"/>
<dbReference type="STRING" id="157687.HMPREF3180_01853"/>
<reference evidence="5" key="1">
    <citation type="submission" date="2016-01" db="EMBL/GenBank/DDBJ databases">
        <authorList>
            <person name="Mitreva M."/>
            <person name="Pepin K.H."/>
            <person name="Mihindukulasuriya K.A."/>
            <person name="Fulton R."/>
            <person name="Fronick C."/>
            <person name="O'Laughlin M."/>
            <person name="Miner T."/>
            <person name="Herter B."/>
            <person name="Rosa B.A."/>
            <person name="Cordes M."/>
            <person name="Tomlinson C."/>
            <person name="Wollam A."/>
            <person name="Palsikar V.B."/>
            <person name="Mardis E.R."/>
            <person name="Wilson R.K."/>
        </authorList>
    </citation>
    <scope>NUCLEOTIDE SEQUENCE [LARGE SCALE GENOMIC DNA]</scope>
    <source>
        <strain evidence="5">KA00185</strain>
    </source>
</reference>
<keyword evidence="2" id="KW-0732">Signal</keyword>
<dbReference type="PROSITE" id="PS51208">
    <property type="entry name" value="AUTOTRANSPORTER"/>
    <property type="match status" value="1"/>
</dbReference>